<name>A0A9R0HZ91_SPIOL</name>
<dbReference type="AlphaFoldDB" id="A0A9R0HZ91"/>
<reference evidence="6" key="2">
    <citation type="submission" date="2025-08" db="UniProtKB">
        <authorList>
            <consortium name="RefSeq"/>
        </authorList>
    </citation>
    <scope>IDENTIFICATION</scope>
    <source>
        <tissue evidence="6">Leaf</tissue>
    </source>
</reference>
<reference evidence="5" key="1">
    <citation type="journal article" date="2021" name="Nat. Commun.">
        <title>Genomic analyses provide insights into spinach domestication and the genetic basis of agronomic traits.</title>
        <authorList>
            <person name="Cai X."/>
            <person name="Sun X."/>
            <person name="Xu C."/>
            <person name="Sun H."/>
            <person name="Wang X."/>
            <person name="Ge C."/>
            <person name="Zhang Z."/>
            <person name="Wang Q."/>
            <person name="Fei Z."/>
            <person name="Jiao C."/>
            <person name="Wang Q."/>
        </authorList>
    </citation>
    <scope>NUCLEOTIDE SEQUENCE [LARGE SCALE GENOMIC DNA]</scope>
    <source>
        <strain evidence="5">cv. Varoflay</strain>
    </source>
</reference>
<evidence type="ECO:0000256" key="2">
    <source>
        <dbReference type="ARBA" id="ARBA00023180"/>
    </source>
</evidence>
<dbReference type="GO" id="GO:0009055">
    <property type="term" value="F:electron transfer activity"/>
    <property type="evidence" value="ECO:0007669"/>
    <property type="project" value="InterPro"/>
</dbReference>
<dbReference type="CDD" id="cd04216">
    <property type="entry name" value="Phytocyanin"/>
    <property type="match status" value="1"/>
</dbReference>
<feature type="chain" id="PRO_5040474213" evidence="3">
    <location>
        <begin position="26"/>
        <end position="173"/>
    </location>
</feature>
<dbReference type="PANTHER" id="PTHR33021:SF489">
    <property type="entry name" value="BASIC BLUE PROTEIN-LIKE"/>
    <property type="match status" value="1"/>
</dbReference>
<evidence type="ECO:0000313" key="5">
    <source>
        <dbReference type="Proteomes" id="UP000813463"/>
    </source>
</evidence>
<evidence type="ECO:0000256" key="1">
    <source>
        <dbReference type="ARBA" id="ARBA00022723"/>
    </source>
</evidence>
<dbReference type="InterPro" id="IPR039391">
    <property type="entry name" value="Phytocyanin-like"/>
</dbReference>
<sequence length="173" mass="18193">MGELKRMSMMVALVFVVLITEQVCATQHIVGGSGGWDESTDYDSWAKGQTFKVGDTLVFKYTPGLHSVVEVGSESDYKKCDTSNAANSMNGGNDVVKLDKVGSRYFACGTSGHCSAGMKLKVDVVGATGSSSPSSSSSSSNTDVSSADQTHLHCFPLMASVSLAMVILPMFVL</sequence>
<dbReference type="InterPro" id="IPR008972">
    <property type="entry name" value="Cupredoxin"/>
</dbReference>
<dbReference type="SUPFAM" id="SSF49503">
    <property type="entry name" value="Cupredoxins"/>
    <property type="match status" value="1"/>
</dbReference>
<dbReference type="GeneID" id="110779394"/>
<protein>
    <submittedName>
        <fullName evidence="6">Basic blue protein</fullName>
    </submittedName>
</protein>
<feature type="signal peptide" evidence="3">
    <location>
        <begin position="1"/>
        <end position="25"/>
    </location>
</feature>
<accession>A0A9R0HZ91</accession>
<keyword evidence="1" id="KW-0479">Metal-binding</keyword>
<feature type="domain" description="Phytocyanin" evidence="4">
    <location>
        <begin position="26"/>
        <end position="126"/>
    </location>
</feature>
<dbReference type="RefSeq" id="XP_021839601.1">
    <property type="nucleotide sequence ID" value="XM_021983909.2"/>
</dbReference>
<dbReference type="OrthoDB" id="2331100at2759"/>
<dbReference type="GO" id="GO:0046872">
    <property type="term" value="F:metal ion binding"/>
    <property type="evidence" value="ECO:0007669"/>
    <property type="project" value="UniProtKB-KW"/>
</dbReference>
<dbReference type="Proteomes" id="UP000813463">
    <property type="component" value="Chromosome 1"/>
</dbReference>
<dbReference type="PROSITE" id="PS51485">
    <property type="entry name" value="PHYTOCYANIN"/>
    <property type="match status" value="1"/>
</dbReference>
<proteinExistence type="predicted"/>
<keyword evidence="2" id="KW-0325">Glycoprotein</keyword>
<evidence type="ECO:0000313" key="6">
    <source>
        <dbReference type="RefSeq" id="XP_021839601.1"/>
    </source>
</evidence>
<organism evidence="5 6">
    <name type="scientific">Spinacia oleracea</name>
    <name type="common">Spinach</name>
    <dbReference type="NCBI Taxonomy" id="3562"/>
    <lineage>
        <taxon>Eukaryota</taxon>
        <taxon>Viridiplantae</taxon>
        <taxon>Streptophyta</taxon>
        <taxon>Embryophyta</taxon>
        <taxon>Tracheophyta</taxon>
        <taxon>Spermatophyta</taxon>
        <taxon>Magnoliopsida</taxon>
        <taxon>eudicotyledons</taxon>
        <taxon>Gunneridae</taxon>
        <taxon>Pentapetalae</taxon>
        <taxon>Caryophyllales</taxon>
        <taxon>Chenopodiaceae</taxon>
        <taxon>Chenopodioideae</taxon>
        <taxon>Anserineae</taxon>
        <taxon>Spinacia</taxon>
    </lineage>
</organism>
<dbReference type="GO" id="GO:0005886">
    <property type="term" value="C:plasma membrane"/>
    <property type="evidence" value="ECO:0000318"/>
    <property type="project" value="GO_Central"/>
</dbReference>
<keyword evidence="5" id="KW-1185">Reference proteome</keyword>
<evidence type="ECO:0000256" key="3">
    <source>
        <dbReference type="SAM" id="SignalP"/>
    </source>
</evidence>
<keyword evidence="3" id="KW-0732">Signal</keyword>
<gene>
    <name evidence="6" type="primary">LOC110779394</name>
</gene>
<dbReference type="KEGG" id="soe:110779394"/>
<dbReference type="InterPro" id="IPR003245">
    <property type="entry name" value="Phytocyanin_dom"/>
</dbReference>
<dbReference type="Gene3D" id="2.60.40.420">
    <property type="entry name" value="Cupredoxins - blue copper proteins"/>
    <property type="match status" value="1"/>
</dbReference>
<dbReference type="Pfam" id="PF02298">
    <property type="entry name" value="Cu_bind_like"/>
    <property type="match status" value="1"/>
</dbReference>
<evidence type="ECO:0000259" key="4">
    <source>
        <dbReference type="PROSITE" id="PS51485"/>
    </source>
</evidence>
<dbReference type="PANTHER" id="PTHR33021">
    <property type="entry name" value="BLUE COPPER PROTEIN"/>
    <property type="match status" value="1"/>
</dbReference>
<dbReference type="FunFam" id="2.60.40.420:FF:000003">
    <property type="entry name" value="Blue copper"/>
    <property type="match status" value="1"/>
</dbReference>